<dbReference type="AlphaFoldDB" id="A0A4W5LD16"/>
<proteinExistence type="predicted"/>
<reference evidence="2" key="2">
    <citation type="submission" date="2025-08" db="UniProtKB">
        <authorList>
            <consortium name="Ensembl"/>
        </authorList>
    </citation>
    <scope>IDENTIFICATION</scope>
</reference>
<feature type="region of interest" description="Disordered" evidence="1">
    <location>
        <begin position="52"/>
        <end position="150"/>
    </location>
</feature>
<evidence type="ECO:0000256" key="1">
    <source>
        <dbReference type="SAM" id="MobiDB-lite"/>
    </source>
</evidence>
<name>A0A4W5LD16_9TELE</name>
<feature type="region of interest" description="Disordered" evidence="1">
    <location>
        <begin position="1"/>
        <end position="27"/>
    </location>
</feature>
<feature type="compositionally biased region" description="Polar residues" evidence="1">
    <location>
        <begin position="88"/>
        <end position="97"/>
    </location>
</feature>
<dbReference type="GeneTree" id="ENSGT00940000156399"/>
<sequence length="150" mass="16522">CFIPTARSDRYHHLETEEEEEDTNDEDFNVELRQFSSCSHRFSKVYSSLDLSRGQLEGKGETEEKKSESPLTVDSLSWTPEFTEMPSLAQSSDTESPSMGPRLPGLLPKFAISAEDGDEESLALGDPTKLAFSIEEDEADATTPGSTHSG</sequence>
<reference evidence="3" key="1">
    <citation type="submission" date="2018-06" db="EMBL/GenBank/DDBJ databases">
        <title>Genome assembly of Danube salmon.</title>
        <authorList>
            <person name="Macqueen D.J."/>
            <person name="Gundappa M.K."/>
        </authorList>
    </citation>
    <scope>NUCLEOTIDE SEQUENCE [LARGE SCALE GENOMIC DNA]</scope>
</reference>
<evidence type="ECO:0000313" key="2">
    <source>
        <dbReference type="Ensembl" id="ENSHHUP00000023609.1"/>
    </source>
</evidence>
<organism evidence="2 3">
    <name type="scientific">Hucho hucho</name>
    <name type="common">huchen</name>
    <dbReference type="NCBI Taxonomy" id="62062"/>
    <lineage>
        <taxon>Eukaryota</taxon>
        <taxon>Metazoa</taxon>
        <taxon>Chordata</taxon>
        <taxon>Craniata</taxon>
        <taxon>Vertebrata</taxon>
        <taxon>Euteleostomi</taxon>
        <taxon>Actinopterygii</taxon>
        <taxon>Neopterygii</taxon>
        <taxon>Teleostei</taxon>
        <taxon>Protacanthopterygii</taxon>
        <taxon>Salmoniformes</taxon>
        <taxon>Salmonidae</taxon>
        <taxon>Salmoninae</taxon>
        <taxon>Hucho</taxon>
    </lineage>
</organism>
<keyword evidence="3" id="KW-1185">Reference proteome</keyword>
<evidence type="ECO:0000313" key="3">
    <source>
        <dbReference type="Proteomes" id="UP000314982"/>
    </source>
</evidence>
<reference evidence="2" key="3">
    <citation type="submission" date="2025-09" db="UniProtKB">
        <authorList>
            <consortium name="Ensembl"/>
        </authorList>
    </citation>
    <scope>IDENTIFICATION</scope>
</reference>
<dbReference type="Ensembl" id="ENSHHUT00000024500.1">
    <property type="protein sequence ID" value="ENSHHUP00000023609.1"/>
    <property type="gene ID" value="ENSHHUG00000014798.1"/>
</dbReference>
<dbReference type="Proteomes" id="UP000314982">
    <property type="component" value="Unassembled WGS sequence"/>
</dbReference>
<protein>
    <submittedName>
        <fullName evidence="2">Uncharacterized protein</fullName>
    </submittedName>
</protein>
<feature type="compositionally biased region" description="Polar residues" evidence="1">
    <location>
        <begin position="70"/>
        <end position="80"/>
    </location>
</feature>
<feature type="compositionally biased region" description="Basic and acidic residues" evidence="1">
    <location>
        <begin position="56"/>
        <end position="68"/>
    </location>
</feature>
<feature type="compositionally biased region" description="Acidic residues" evidence="1">
    <location>
        <begin position="16"/>
        <end position="27"/>
    </location>
</feature>
<accession>A0A4W5LD16</accession>